<dbReference type="Proteomes" id="UP000265520">
    <property type="component" value="Unassembled WGS sequence"/>
</dbReference>
<accession>A0A392PI77</accession>
<evidence type="ECO:0000313" key="1">
    <source>
        <dbReference type="EMBL" id="MCI11189.1"/>
    </source>
</evidence>
<dbReference type="AlphaFoldDB" id="A0A392PI77"/>
<reference evidence="1 2" key="1">
    <citation type="journal article" date="2018" name="Front. Plant Sci.">
        <title>Red Clover (Trifolium pratense) and Zigzag Clover (T. medium) - A Picture of Genomic Similarities and Differences.</title>
        <authorList>
            <person name="Dluhosova J."/>
            <person name="Istvanek J."/>
            <person name="Nedelnik J."/>
            <person name="Repkova J."/>
        </authorList>
    </citation>
    <scope>NUCLEOTIDE SEQUENCE [LARGE SCALE GENOMIC DNA]</scope>
    <source>
        <strain evidence="2">cv. 10/8</strain>
        <tissue evidence="1">Leaf</tissue>
    </source>
</reference>
<name>A0A392PI77_9FABA</name>
<comment type="caution">
    <text evidence="1">The sequence shown here is derived from an EMBL/GenBank/DDBJ whole genome shotgun (WGS) entry which is preliminary data.</text>
</comment>
<dbReference type="EMBL" id="LXQA010079193">
    <property type="protein sequence ID" value="MCI11189.1"/>
    <property type="molecule type" value="Genomic_DNA"/>
</dbReference>
<evidence type="ECO:0000313" key="2">
    <source>
        <dbReference type="Proteomes" id="UP000265520"/>
    </source>
</evidence>
<proteinExistence type="predicted"/>
<keyword evidence="2" id="KW-1185">Reference proteome</keyword>
<protein>
    <submittedName>
        <fullName evidence="1">Uncharacterized protein</fullName>
    </submittedName>
</protein>
<organism evidence="1 2">
    <name type="scientific">Trifolium medium</name>
    <dbReference type="NCBI Taxonomy" id="97028"/>
    <lineage>
        <taxon>Eukaryota</taxon>
        <taxon>Viridiplantae</taxon>
        <taxon>Streptophyta</taxon>
        <taxon>Embryophyta</taxon>
        <taxon>Tracheophyta</taxon>
        <taxon>Spermatophyta</taxon>
        <taxon>Magnoliopsida</taxon>
        <taxon>eudicotyledons</taxon>
        <taxon>Gunneridae</taxon>
        <taxon>Pentapetalae</taxon>
        <taxon>rosids</taxon>
        <taxon>fabids</taxon>
        <taxon>Fabales</taxon>
        <taxon>Fabaceae</taxon>
        <taxon>Papilionoideae</taxon>
        <taxon>50 kb inversion clade</taxon>
        <taxon>NPAAA clade</taxon>
        <taxon>Hologalegina</taxon>
        <taxon>IRL clade</taxon>
        <taxon>Trifolieae</taxon>
        <taxon>Trifolium</taxon>
    </lineage>
</organism>
<sequence length="102" mass="11127">MIHGHITCRRSKSHGFRYRNHDSSNGGGSFGVTGLAPVSCGSVVAGAEEVLFSEGLTDESMEDYLNTPKYSTQLACSNYKWSCSPHSRALIFATETQMYPMA</sequence>